<dbReference type="GO" id="GO:0004252">
    <property type="term" value="F:serine-type endopeptidase activity"/>
    <property type="evidence" value="ECO:0007669"/>
    <property type="project" value="InterPro"/>
</dbReference>
<organism evidence="9 10">
    <name type="scientific">Thermosulfidibacter takaii (strain DSM 17441 / JCM 13301 / NBRC 103674 / ABI70S6)</name>
    <dbReference type="NCBI Taxonomy" id="1298851"/>
    <lineage>
        <taxon>Bacteria</taxon>
        <taxon>Pseudomonadati</taxon>
        <taxon>Thermosulfidibacterota</taxon>
        <taxon>Thermosulfidibacteria</taxon>
        <taxon>Thermosulfidibacterales</taxon>
        <taxon>Thermosulfidibacteraceae</taxon>
    </lineage>
</organism>
<evidence type="ECO:0000256" key="2">
    <source>
        <dbReference type="ARBA" id="ARBA00009045"/>
    </source>
</evidence>
<evidence type="ECO:0000256" key="4">
    <source>
        <dbReference type="ARBA" id="ARBA00022801"/>
    </source>
</evidence>
<dbReference type="GO" id="GO:0016020">
    <property type="term" value="C:membrane"/>
    <property type="evidence" value="ECO:0007669"/>
    <property type="project" value="UniProtKB-SubCell"/>
</dbReference>
<feature type="transmembrane region" description="Helical" evidence="7">
    <location>
        <begin position="42"/>
        <end position="66"/>
    </location>
</feature>
<proteinExistence type="inferred from homology"/>
<keyword evidence="10" id="KW-1185">Reference proteome</keyword>
<dbReference type="InterPro" id="IPR022764">
    <property type="entry name" value="Peptidase_S54_rhomboid_dom"/>
</dbReference>
<evidence type="ECO:0000313" key="9">
    <source>
        <dbReference type="EMBL" id="BAT72342.1"/>
    </source>
</evidence>
<evidence type="ECO:0000313" key="10">
    <source>
        <dbReference type="Proteomes" id="UP000063234"/>
    </source>
</evidence>
<evidence type="ECO:0000256" key="1">
    <source>
        <dbReference type="ARBA" id="ARBA00004141"/>
    </source>
</evidence>
<dbReference type="InterPro" id="IPR050925">
    <property type="entry name" value="Rhomboid_protease_S54"/>
</dbReference>
<comment type="similarity">
    <text evidence="2">Belongs to the peptidase S54 family.</text>
</comment>
<evidence type="ECO:0000259" key="8">
    <source>
        <dbReference type="Pfam" id="PF01694"/>
    </source>
</evidence>
<dbReference type="STRING" id="1298851.TST_1556"/>
<dbReference type="Pfam" id="PF01694">
    <property type="entry name" value="Rhomboid"/>
    <property type="match status" value="1"/>
</dbReference>
<keyword evidence="3 7" id="KW-0812">Transmembrane</keyword>
<dbReference type="KEGG" id="ttk:TST_1556"/>
<dbReference type="PANTHER" id="PTHR43731">
    <property type="entry name" value="RHOMBOID PROTEASE"/>
    <property type="match status" value="1"/>
</dbReference>
<dbReference type="PATRIC" id="fig|1298851.3.peg.1629"/>
<keyword evidence="4" id="KW-0378">Hydrolase</keyword>
<name>A0A0S3QVJ2_THET7</name>
<feature type="transmembrane region" description="Helical" evidence="7">
    <location>
        <begin position="116"/>
        <end position="136"/>
    </location>
</feature>
<feature type="transmembrane region" description="Helical" evidence="7">
    <location>
        <begin position="12"/>
        <end position="30"/>
    </location>
</feature>
<evidence type="ECO:0000256" key="7">
    <source>
        <dbReference type="SAM" id="Phobius"/>
    </source>
</evidence>
<dbReference type="Proteomes" id="UP000063234">
    <property type="component" value="Chromosome"/>
</dbReference>
<keyword evidence="5 7" id="KW-1133">Transmembrane helix</keyword>
<dbReference type="PANTHER" id="PTHR43731:SF14">
    <property type="entry name" value="PRESENILIN-ASSOCIATED RHOMBOID-LIKE PROTEIN, MITOCHONDRIAL"/>
    <property type="match status" value="1"/>
</dbReference>
<comment type="subcellular location">
    <subcellularLocation>
        <location evidence="1">Membrane</location>
        <topology evidence="1">Multi-pass membrane protein</topology>
    </subcellularLocation>
</comment>
<feature type="transmembrane region" description="Helical" evidence="7">
    <location>
        <begin position="211"/>
        <end position="228"/>
    </location>
</feature>
<dbReference type="AlphaFoldDB" id="A0A0S3QVJ2"/>
<dbReference type="EMBL" id="AP013035">
    <property type="protein sequence ID" value="BAT72342.1"/>
    <property type="molecule type" value="Genomic_DNA"/>
</dbReference>
<dbReference type="InterPro" id="IPR035952">
    <property type="entry name" value="Rhomboid-like_sf"/>
</dbReference>
<reference evidence="10" key="1">
    <citation type="journal article" date="2018" name="Science">
        <title>A primordial and reversible TCA cycle in a facultatively chemolithoautotrophic thermophile.</title>
        <authorList>
            <person name="Nunoura T."/>
            <person name="Chikaraishi Y."/>
            <person name="Izaki R."/>
            <person name="Suwa T."/>
            <person name="Sato T."/>
            <person name="Harada T."/>
            <person name="Mori K."/>
            <person name="Kato Y."/>
            <person name="Miyazaki M."/>
            <person name="Shimamura S."/>
            <person name="Yanagawa K."/>
            <person name="Shuto A."/>
            <person name="Ohkouchi N."/>
            <person name="Fujita N."/>
            <person name="Takaki Y."/>
            <person name="Atomi H."/>
            <person name="Takai K."/>
        </authorList>
    </citation>
    <scope>NUCLEOTIDE SEQUENCE [LARGE SCALE GENOMIC DNA]</scope>
    <source>
        <strain evidence="10">DSM 17441 / JCM 13301 / NBRC 103674 / ABI70S6</strain>
    </source>
</reference>
<protein>
    <submittedName>
        <fullName evidence="9">Rhomboid family protein</fullName>
    </submittedName>
</protein>
<dbReference type="OrthoDB" id="9813074at2"/>
<evidence type="ECO:0000256" key="6">
    <source>
        <dbReference type="ARBA" id="ARBA00023136"/>
    </source>
</evidence>
<feature type="transmembrane region" description="Helical" evidence="7">
    <location>
        <begin position="142"/>
        <end position="162"/>
    </location>
</feature>
<sequence length="243" mass="27503">MIPLRDENPTETTPYVTIALIVINVLVFLWEISLPKPVLDQIIYAYGAVPLRIMTGGKIPIAYYLYGHHFTSAAPVLVTLITCMFLHGGFFHLVGNMLFLWIFGNNVEDMLGHFRFLVFYILCGILATLTHCIMYPHSPVPLIGASGAISGVLGAYMVQFPWAKVETLVFFFFFVTVVKIPAVIFIGLWFFMQYLNGLSALTSKMPTGVAWFAHIGGFIAGLVLYRVFPKRRRRAYRITYFIE</sequence>
<evidence type="ECO:0000256" key="3">
    <source>
        <dbReference type="ARBA" id="ARBA00022692"/>
    </source>
</evidence>
<feature type="domain" description="Peptidase S54 rhomboid" evidence="8">
    <location>
        <begin position="78"/>
        <end position="227"/>
    </location>
</feature>
<accession>A0A0S3QVJ2</accession>
<feature type="transmembrane region" description="Helical" evidence="7">
    <location>
        <begin position="78"/>
        <end position="104"/>
    </location>
</feature>
<keyword evidence="6 7" id="KW-0472">Membrane</keyword>
<gene>
    <name evidence="9" type="ORF">TST_1556</name>
</gene>
<feature type="transmembrane region" description="Helical" evidence="7">
    <location>
        <begin position="169"/>
        <end position="191"/>
    </location>
</feature>
<evidence type="ECO:0000256" key="5">
    <source>
        <dbReference type="ARBA" id="ARBA00022989"/>
    </source>
</evidence>
<dbReference type="SUPFAM" id="SSF144091">
    <property type="entry name" value="Rhomboid-like"/>
    <property type="match status" value="1"/>
</dbReference>
<dbReference type="RefSeq" id="WP_068550428.1">
    <property type="nucleotide sequence ID" value="NZ_AP013035.1"/>
</dbReference>
<dbReference type="Gene3D" id="1.20.1540.10">
    <property type="entry name" value="Rhomboid-like"/>
    <property type="match status" value="1"/>
</dbReference>
<dbReference type="FunFam" id="1.20.1540.10:FF:000027">
    <property type="entry name" value="Rhomboid family intramembrane serine protease"/>
    <property type="match status" value="1"/>
</dbReference>